<evidence type="ECO:0000313" key="2">
    <source>
        <dbReference type="EMBL" id="KAK3279867.1"/>
    </source>
</evidence>
<comment type="caution">
    <text evidence="2">The sequence shown here is derived from an EMBL/GenBank/DDBJ whole genome shotgun (WGS) entry which is preliminary data.</text>
</comment>
<dbReference type="Pfam" id="PF01722">
    <property type="entry name" value="BolA"/>
    <property type="match status" value="1"/>
</dbReference>
<evidence type="ECO:0000256" key="1">
    <source>
        <dbReference type="RuleBase" id="RU003860"/>
    </source>
</evidence>
<evidence type="ECO:0000313" key="3">
    <source>
        <dbReference type="Proteomes" id="UP001190700"/>
    </source>
</evidence>
<dbReference type="PANTHER" id="PTHR46230">
    <property type="match status" value="1"/>
</dbReference>
<organism evidence="2 3">
    <name type="scientific">Cymbomonas tetramitiformis</name>
    <dbReference type="NCBI Taxonomy" id="36881"/>
    <lineage>
        <taxon>Eukaryota</taxon>
        <taxon>Viridiplantae</taxon>
        <taxon>Chlorophyta</taxon>
        <taxon>Pyramimonadophyceae</taxon>
        <taxon>Pyramimonadales</taxon>
        <taxon>Pyramimonadaceae</taxon>
        <taxon>Cymbomonas</taxon>
    </lineage>
</organism>
<dbReference type="AlphaFoldDB" id="A0AAE0GKW6"/>
<dbReference type="Gene3D" id="3.10.20.90">
    <property type="entry name" value="Phosphatidylinositol 3-kinase Catalytic Subunit, Chain A, domain 1"/>
    <property type="match status" value="1"/>
</dbReference>
<protein>
    <submittedName>
        <fullName evidence="2">Uncharacterized protein</fullName>
    </submittedName>
</protein>
<dbReference type="InterPro" id="IPR002634">
    <property type="entry name" value="BolA"/>
</dbReference>
<dbReference type="PANTHER" id="PTHR46230:SF4">
    <property type="entry name" value="PROTEIN BOLA4, CHLOROPLASTIC_MITOCHONDRIAL"/>
    <property type="match status" value="1"/>
</dbReference>
<reference evidence="2 3" key="1">
    <citation type="journal article" date="2015" name="Genome Biol. Evol.">
        <title>Comparative Genomics of a Bacterivorous Green Alga Reveals Evolutionary Causalities and Consequences of Phago-Mixotrophic Mode of Nutrition.</title>
        <authorList>
            <person name="Burns J.A."/>
            <person name="Paasch A."/>
            <person name="Narechania A."/>
            <person name="Kim E."/>
        </authorList>
    </citation>
    <scope>NUCLEOTIDE SEQUENCE [LARGE SCALE GENOMIC DNA]</scope>
    <source>
        <strain evidence="2 3">PLY_AMNH</strain>
    </source>
</reference>
<accession>A0AAE0GKW6</accession>
<dbReference type="InterPro" id="IPR036065">
    <property type="entry name" value="BolA-like_sf"/>
</dbReference>
<proteinExistence type="inferred from homology"/>
<dbReference type="GO" id="GO:0016226">
    <property type="term" value="P:iron-sulfur cluster assembly"/>
    <property type="evidence" value="ECO:0007669"/>
    <property type="project" value="TreeGrafter"/>
</dbReference>
<sequence length="171" mass="18948">MAAAITNSLCSPCKVPNKHRAPRVLSSRPCALQQHKPRSALSTFYSRRSQVVRAIQVSGPGETSPESGSAGQVTAPLIKSMQTKIQEALEAESVEVCDVNGDQQHVSIDVVSTMFEGKNRVQRQRMVYKAIWEELQETVHAVDAMTTKTPEELNRRNYTLKVHTTQQTAES</sequence>
<dbReference type="SUPFAM" id="SSF82657">
    <property type="entry name" value="BolA-like"/>
    <property type="match status" value="1"/>
</dbReference>
<comment type="similarity">
    <text evidence="1">Belongs to the BolA/IbaG family.</text>
</comment>
<gene>
    <name evidence="2" type="ORF">CYMTET_12267</name>
</gene>
<dbReference type="Proteomes" id="UP001190700">
    <property type="component" value="Unassembled WGS sequence"/>
</dbReference>
<dbReference type="EMBL" id="LGRX02004638">
    <property type="protein sequence ID" value="KAK3279867.1"/>
    <property type="molecule type" value="Genomic_DNA"/>
</dbReference>
<name>A0AAE0GKW6_9CHLO</name>
<keyword evidence="3" id="KW-1185">Reference proteome</keyword>